<dbReference type="InterPro" id="IPR007523">
    <property type="entry name" value="NDUFAF3/AAMDC"/>
</dbReference>
<reference evidence="1 2" key="1">
    <citation type="submission" date="2016-10" db="EMBL/GenBank/DDBJ databases">
        <authorList>
            <person name="de Groot N.N."/>
        </authorList>
    </citation>
    <scope>NUCLEOTIDE SEQUENCE [LARGE SCALE GENOMIC DNA]</scope>
    <source>
        <strain evidence="1 2">A52C2</strain>
    </source>
</reference>
<dbReference type="PANTHER" id="PTHR21192:SF2">
    <property type="entry name" value="NADH DEHYDROGENASE [UBIQUINONE] 1 ALPHA SUBCOMPLEX ASSEMBLY FACTOR 3"/>
    <property type="match status" value="1"/>
</dbReference>
<evidence type="ECO:0000313" key="2">
    <source>
        <dbReference type="Proteomes" id="UP000199647"/>
    </source>
</evidence>
<protein>
    <submittedName>
        <fullName evidence="1">Uncharacterized conserved protein, contains Mth938-like domain</fullName>
    </submittedName>
</protein>
<dbReference type="Gene3D" id="3.40.1230.10">
    <property type="entry name" value="MTH938-like"/>
    <property type="match status" value="1"/>
</dbReference>
<sequence>MSDRPGGISIQPARFPGRAPIDAYGNSGFRFADMSHRGSILLLPSGIESWGAETASGIDRFSVGRLIQEAADIEILLIGTGAAHVPLTREVEAALDAAGLHPDIMNTGAAVRTYNVLLAEQRAVAAALIAVENVR</sequence>
<dbReference type="OrthoDB" id="7351393at2"/>
<organism evidence="1 2">
    <name type="scientific">Faunimonas pinastri</name>
    <dbReference type="NCBI Taxonomy" id="1855383"/>
    <lineage>
        <taxon>Bacteria</taxon>
        <taxon>Pseudomonadati</taxon>
        <taxon>Pseudomonadota</taxon>
        <taxon>Alphaproteobacteria</taxon>
        <taxon>Hyphomicrobiales</taxon>
        <taxon>Afifellaceae</taxon>
        <taxon>Faunimonas</taxon>
    </lineage>
</organism>
<evidence type="ECO:0000313" key="1">
    <source>
        <dbReference type="EMBL" id="SEQ03669.1"/>
    </source>
</evidence>
<proteinExistence type="predicted"/>
<keyword evidence="2" id="KW-1185">Reference proteome</keyword>
<dbReference type="STRING" id="1855383.SAMN05216548_102227"/>
<dbReference type="CDD" id="cd00248">
    <property type="entry name" value="Mth938-like"/>
    <property type="match status" value="1"/>
</dbReference>
<dbReference type="Proteomes" id="UP000199647">
    <property type="component" value="Unassembled WGS sequence"/>
</dbReference>
<name>A0A1H9CR64_9HYPH</name>
<dbReference type="PANTHER" id="PTHR21192">
    <property type="entry name" value="NUCLEAR PROTEIN E3-3"/>
    <property type="match status" value="1"/>
</dbReference>
<accession>A0A1H9CR64</accession>
<dbReference type="RefSeq" id="WP_092495392.1">
    <property type="nucleotide sequence ID" value="NZ_FOFG01000002.1"/>
</dbReference>
<gene>
    <name evidence="1" type="ORF">SAMN05216548_102227</name>
</gene>
<dbReference type="EMBL" id="FOFG01000002">
    <property type="protein sequence ID" value="SEQ03669.1"/>
    <property type="molecule type" value="Genomic_DNA"/>
</dbReference>
<dbReference type="Pfam" id="PF04430">
    <property type="entry name" value="DUF498"/>
    <property type="match status" value="1"/>
</dbReference>
<dbReference type="AlphaFoldDB" id="A0A1H9CR64"/>
<dbReference type="InterPro" id="IPR036748">
    <property type="entry name" value="MTH938-like_sf"/>
</dbReference>
<dbReference type="SUPFAM" id="SSF64076">
    <property type="entry name" value="MTH938-like"/>
    <property type="match status" value="1"/>
</dbReference>